<feature type="transmembrane region" description="Helical" evidence="6">
    <location>
        <begin position="232"/>
        <end position="249"/>
    </location>
</feature>
<dbReference type="GO" id="GO:0005886">
    <property type="term" value="C:plasma membrane"/>
    <property type="evidence" value="ECO:0007669"/>
    <property type="project" value="UniProtKB-SubCell"/>
</dbReference>
<evidence type="ECO:0000256" key="1">
    <source>
        <dbReference type="ARBA" id="ARBA00004651"/>
    </source>
</evidence>
<reference evidence="7" key="2">
    <citation type="journal article" date="2011" name="Int. Dairy J.">
        <title>New insights into the exopolysaccharide production of Streptococcus thermophilus.</title>
        <authorList>
            <person name="De Vuyst L."/>
            <person name="Weckx S."/>
            <person name="Ravyts F."/>
            <person name="Herman L."/>
            <person name="Leroy F."/>
        </authorList>
    </citation>
    <scope>NUCLEOTIDE SEQUENCE</scope>
    <source>
        <strain evidence="7">LY03</strain>
    </source>
</reference>
<comment type="subcellular location">
    <subcellularLocation>
        <location evidence="1">Cell membrane</location>
        <topology evidence="1">Multi-pass membrane protein</topology>
    </subcellularLocation>
</comment>
<feature type="transmembrane region" description="Helical" evidence="6">
    <location>
        <begin position="83"/>
        <end position="105"/>
    </location>
</feature>
<dbReference type="PANTHER" id="PTHR30250:SF11">
    <property type="entry name" value="O-ANTIGEN TRANSPORTER-RELATED"/>
    <property type="match status" value="1"/>
</dbReference>
<evidence type="ECO:0000256" key="3">
    <source>
        <dbReference type="ARBA" id="ARBA00022692"/>
    </source>
</evidence>
<dbReference type="InterPro" id="IPR002797">
    <property type="entry name" value="Polysacc_synth"/>
</dbReference>
<feature type="transmembrane region" description="Helical" evidence="6">
    <location>
        <begin position="53"/>
        <end position="71"/>
    </location>
</feature>
<feature type="transmembrane region" description="Helical" evidence="6">
    <location>
        <begin position="205"/>
        <end position="226"/>
    </location>
</feature>
<organism evidence="7">
    <name type="scientific">Streptococcus thermophilus</name>
    <dbReference type="NCBI Taxonomy" id="1308"/>
    <lineage>
        <taxon>Bacteria</taxon>
        <taxon>Bacillati</taxon>
        <taxon>Bacillota</taxon>
        <taxon>Bacilli</taxon>
        <taxon>Lactobacillales</taxon>
        <taxon>Streptococcaceae</taxon>
        <taxon>Streptococcus</taxon>
    </lineage>
</organism>
<dbReference type="EMBL" id="DQ393658">
    <property type="protein sequence ID" value="ABD96532.1"/>
    <property type="molecule type" value="Genomic_DNA"/>
</dbReference>
<accession>Q1WCS6</accession>
<feature type="transmembrane region" description="Helical" evidence="6">
    <location>
        <begin position="12"/>
        <end position="33"/>
    </location>
</feature>
<keyword evidence="3 6" id="KW-0812">Transmembrane</keyword>
<keyword evidence="2" id="KW-1003">Cell membrane</keyword>
<feature type="transmembrane region" description="Helical" evidence="6">
    <location>
        <begin position="436"/>
        <end position="461"/>
    </location>
</feature>
<evidence type="ECO:0000313" key="7">
    <source>
        <dbReference type="EMBL" id="ABD96532.1"/>
    </source>
</evidence>
<feature type="transmembrane region" description="Helical" evidence="6">
    <location>
        <begin position="111"/>
        <end position="129"/>
    </location>
</feature>
<feature type="transmembrane region" description="Helical" evidence="6">
    <location>
        <begin position="170"/>
        <end position="193"/>
    </location>
</feature>
<keyword evidence="5 6" id="KW-0472">Membrane</keyword>
<sequence length="473" mass="53025">MNKYKKLLSNSLVFTIGNLGSKLLVFLLVPLYTYAMTPQEYGMADLYQTTANLLLPLITMNVFDATLRFAMEKSMTKESVLTNSLVVWCFSAVFTCLGACIIYALNLSNKWYLALLLTFNLFQGGQSILSQYARGIGKSKIFAAGGVILTFLTGALNILFLVYLPLGITGYLMSLVLANVGTILFFAGTLSIWKEISFKIIDKKLIWQMLYYALPLIPSSILWWLLNASSRYFVLFFLGAGANGLLAVATKIPSIISIFNTIFPQAWQISAIEEYDSHQKSKYYSDVFHYLATFLLLGTSAFMIVLKPIVEKVVSSDYASSWQYVPFFMLSMLFSSFSDFFGTNYIAAKQTKGVFMTSIYGTIVCVLLQVVLLPIIGLDGAGLSAMLGFLTTFLLRVKDTQKFVVIQIKWRIFISNLLIVLAQILCLFYLPSEFLYFGLALLFCGMLVVNQRTILYIIMALKIKNKTFGMKSS</sequence>
<gene>
    <name evidence="7" type="primary">epsM</name>
</gene>
<evidence type="ECO:0000256" key="4">
    <source>
        <dbReference type="ARBA" id="ARBA00022989"/>
    </source>
</evidence>
<evidence type="ECO:0000256" key="5">
    <source>
        <dbReference type="ARBA" id="ARBA00023136"/>
    </source>
</evidence>
<proteinExistence type="predicted"/>
<dbReference type="InterPro" id="IPR050833">
    <property type="entry name" value="Poly_Biosynth_Transport"/>
</dbReference>
<feature type="transmembrane region" description="Helical" evidence="6">
    <location>
        <begin position="354"/>
        <end position="375"/>
    </location>
</feature>
<evidence type="ECO:0000256" key="6">
    <source>
        <dbReference type="SAM" id="Phobius"/>
    </source>
</evidence>
<feature type="transmembrane region" description="Helical" evidence="6">
    <location>
        <begin position="410"/>
        <end position="430"/>
    </location>
</feature>
<protein>
    <submittedName>
        <fullName evidence="7">EpsM</fullName>
    </submittedName>
</protein>
<keyword evidence="4 6" id="KW-1133">Transmembrane helix</keyword>
<feature type="transmembrane region" description="Helical" evidence="6">
    <location>
        <begin position="322"/>
        <end position="342"/>
    </location>
</feature>
<dbReference type="PANTHER" id="PTHR30250">
    <property type="entry name" value="PST FAMILY PREDICTED COLANIC ACID TRANSPORTER"/>
    <property type="match status" value="1"/>
</dbReference>
<reference evidence="7" key="1">
    <citation type="submission" date="2006-02" db="EMBL/GenBank/DDBJ databases">
        <title>Biodiversity of eps gene clusters and their glycosyltransferases in Streptococcus thermophilus.</title>
        <authorList>
            <person name="de Vin F."/>
            <person name="Herman L."/>
            <person name="De Vuyst L."/>
        </authorList>
    </citation>
    <scope>NUCLEOTIDE SEQUENCE</scope>
    <source>
        <strain evidence="7">LY03</strain>
    </source>
</reference>
<feature type="transmembrane region" description="Helical" evidence="6">
    <location>
        <begin position="381"/>
        <end position="398"/>
    </location>
</feature>
<name>Q1WCS6_STRTR</name>
<dbReference type="AlphaFoldDB" id="Q1WCS6"/>
<dbReference type="Pfam" id="PF01943">
    <property type="entry name" value="Polysacc_synt"/>
    <property type="match status" value="1"/>
</dbReference>
<feature type="transmembrane region" description="Helical" evidence="6">
    <location>
        <begin position="141"/>
        <end position="164"/>
    </location>
</feature>
<evidence type="ECO:0000256" key="2">
    <source>
        <dbReference type="ARBA" id="ARBA00022475"/>
    </source>
</evidence>
<feature type="transmembrane region" description="Helical" evidence="6">
    <location>
        <begin position="287"/>
        <end position="310"/>
    </location>
</feature>